<reference evidence="1" key="2">
    <citation type="journal article" date="2004" name="Mol. Microbiol.">
        <title>Use of proteomics to identify novel virulence determinants that are required for Edwardsiella tarda pathogenesis.</title>
        <authorList>
            <person name="Rao P.S."/>
            <person name="Yamada Y."/>
            <person name="Tan Y.P."/>
            <person name="Leung K.Y."/>
        </authorList>
    </citation>
    <scope>NUCLEOTIDE SEQUENCE</scope>
    <source>
        <strain evidence="1">PPD130/91</strain>
    </source>
</reference>
<reference evidence="1" key="3">
    <citation type="journal article" date="2007" name="Mol. Microbiol.">
        <title>Dissection of a type VI secretion system in Edwardsiella tarda.</title>
        <authorList>
            <person name="Zheng J."/>
            <person name="Leung K.Y."/>
        </authorList>
    </citation>
    <scope>NUCLEOTIDE SEQUENCE</scope>
    <source>
        <strain evidence="1">PPD130/91</strain>
    </source>
</reference>
<reference evidence="1" key="1">
    <citation type="submission" date="2003-09" db="EMBL/GenBank/DDBJ databases">
        <authorList>
            <person name="Yamada Y.Y."/>
            <person name="Tung S.L."/>
            <person name="Srinivasa Rao P.S."/>
            <person name="Leung K.Y."/>
        </authorList>
    </citation>
    <scope>NUCLEOTIDE SEQUENCE</scope>
    <source>
        <strain evidence="1">PPD130/91</strain>
    </source>
</reference>
<proteinExistence type="predicted"/>
<dbReference type="InterPro" id="IPR007411">
    <property type="entry name" value="EpmC"/>
</dbReference>
<reference evidence="1" key="4">
    <citation type="submission" date="2007-06" db="EMBL/GenBank/DDBJ databases">
        <authorList>
            <person name="Zheng J."/>
            <person name="Leung K.Y."/>
        </authorList>
    </citation>
    <scope>NUCLEOTIDE SEQUENCE</scope>
    <source>
        <strain evidence="1">PPD130/91</strain>
    </source>
</reference>
<evidence type="ECO:0000313" key="1">
    <source>
        <dbReference type="EMBL" id="ABW69076.1"/>
    </source>
</evidence>
<dbReference type="EMBL" id="AY424360">
    <property type="protein sequence ID" value="ABW69076.1"/>
    <property type="molecule type" value="Genomic_DNA"/>
</dbReference>
<sequence length="232" mass="26050">MTTTAAKSWPGRSAGCSAADARRRRLCDNRPPSCGATAPRVTFSSGSEITMPETHHYQQLIDLFAQTFGSEYHTRLVAGDGEPIYLPADDAHPEHRILFAHGYYASALHEISHWCIAGEARRRLEDYGYWYCPDGRDADTQSRFEAVEIKPQALDWLFCAAAGYPFNVSCDNLEGSFDPDRIAFQRRVREQVLSYLAEGIPPRPAQFIRALQAFYHTPALSAADFPYPDDLQ</sequence>
<organism evidence="1">
    <name type="scientific">Edwardsiella tarda</name>
    <dbReference type="NCBI Taxonomy" id="636"/>
    <lineage>
        <taxon>Bacteria</taxon>
        <taxon>Pseudomonadati</taxon>
        <taxon>Pseudomonadota</taxon>
        <taxon>Gammaproteobacteria</taxon>
        <taxon>Enterobacterales</taxon>
        <taxon>Hafniaceae</taxon>
        <taxon>Edwardsiella</taxon>
    </lineage>
</organism>
<accession>A8YQR0</accession>
<name>A8YQR0_EDWTA</name>
<dbReference type="Pfam" id="PF04315">
    <property type="entry name" value="EpmC"/>
    <property type="match status" value="1"/>
</dbReference>
<dbReference type="AlphaFoldDB" id="A8YQR0"/>
<protein>
    <submittedName>
        <fullName evidence="1">Putative transporting ATPase</fullName>
    </submittedName>
</protein>